<dbReference type="Proteomes" id="UP000694397">
    <property type="component" value="Chromosome 11"/>
</dbReference>
<sequence length="88" mass="10242">EAETEETLARIQAQKSVIGTILVNSKDKKIIYLLYIQYAGQLHQLITVTRNTVREIDPQNQLTFFLIRSKKHEIMIGAGKMEENQYYN</sequence>
<protein>
    <recommendedName>
        <fullName evidence="3">Roadblock/LAMTOR2 domain-containing protein</fullName>
    </recommendedName>
</protein>
<reference evidence="1" key="3">
    <citation type="submission" date="2025-09" db="UniProtKB">
        <authorList>
            <consortium name="Ensembl"/>
        </authorList>
    </citation>
    <scope>IDENTIFICATION</scope>
</reference>
<dbReference type="OrthoDB" id="9985637at2759"/>
<dbReference type="Gene3D" id="3.30.450.30">
    <property type="entry name" value="Dynein light chain 2a, cytoplasmic"/>
    <property type="match status" value="1"/>
</dbReference>
<dbReference type="AlphaFoldDB" id="A0A8C9RFK8"/>
<organism evidence="1 2">
    <name type="scientific">Scleropages formosus</name>
    <name type="common">Asian bonytongue</name>
    <name type="synonym">Osteoglossum formosum</name>
    <dbReference type="NCBI Taxonomy" id="113540"/>
    <lineage>
        <taxon>Eukaryota</taxon>
        <taxon>Metazoa</taxon>
        <taxon>Chordata</taxon>
        <taxon>Craniata</taxon>
        <taxon>Vertebrata</taxon>
        <taxon>Euteleostomi</taxon>
        <taxon>Actinopterygii</taxon>
        <taxon>Neopterygii</taxon>
        <taxon>Teleostei</taxon>
        <taxon>Osteoglossocephala</taxon>
        <taxon>Osteoglossomorpha</taxon>
        <taxon>Osteoglossiformes</taxon>
        <taxon>Osteoglossidae</taxon>
        <taxon>Scleropages</taxon>
    </lineage>
</organism>
<proteinExistence type="predicted"/>
<evidence type="ECO:0000313" key="1">
    <source>
        <dbReference type="Ensembl" id="ENSSFOP00015011404.1"/>
    </source>
</evidence>
<accession>A0A8C9RFK8</accession>
<dbReference type="SUPFAM" id="SSF103196">
    <property type="entry name" value="Roadblock/LC7 domain"/>
    <property type="match status" value="1"/>
</dbReference>
<keyword evidence="2" id="KW-1185">Reference proteome</keyword>
<reference evidence="1 2" key="1">
    <citation type="submission" date="2019-04" db="EMBL/GenBank/DDBJ databases">
        <authorList>
            <consortium name="Wellcome Sanger Institute Data Sharing"/>
        </authorList>
    </citation>
    <scope>NUCLEOTIDE SEQUENCE [LARGE SCALE GENOMIC DNA]</scope>
</reference>
<evidence type="ECO:0000313" key="2">
    <source>
        <dbReference type="Proteomes" id="UP000694397"/>
    </source>
</evidence>
<dbReference type="PANTHER" id="PTHR10779">
    <property type="entry name" value="DYNEIN LIGHT CHAIN ROADBLOCK"/>
    <property type="match status" value="1"/>
</dbReference>
<dbReference type="GeneTree" id="ENSGT01120000276452"/>
<dbReference type="Ensembl" id="ENSSFOT00015011553.2">
    <property type="protein sequence ID" value="ENSSFOP00015011404.1"/>
    <property type="gene ID" value="ENSSFOG00015007368.2"/>
</dbReference>
<evidence type="ECO:0008006" key="3">
    <source>
        <dbReference type="Google" id="ProtNLM"/>
    </source>
</evidence>
<name>A0A8C9RFK8_SCLFO</name>
<reference evidence="1" key="2">
    <citation type="submission" date="2025-08" db="UniProtKB">
        <authorList>
            <consortium name="Ensembl"/>
        </authorList>
    </citation>
    <scope>IDENTIFICATION</scope>
</reference>